<gene>
    <name evidence="1" type="ORF">A8C56_07355</name>
</gene>
<evidence type="ECO:0000313" key="2">
    <source>
        <dbReference type="Proteomes" id="UP000077667"/>
    </source>
</evidence>
<organism evidence="1 2">
    <name type="scientific">Niabella ginsenosidivorans</name>
    <dbReference type="NCBI Taxonomy" id="1176587"/>
    <lineage>
        <taxon>Bacteria</taxon>
        <taxon>Pseudomonadati</taxon>
        <taxon>Bacteroidota</taxon>
        <taxon>Chitinophagia</taxon>
        <taxon>Chitinophagales</taxon>
        <taxon>Chitinophagaceae</taxon>
        <taxon>Niabella</taxon>
    </lineage>
</organism>
<sequence>MLGSPAKLTHVPTGIVKSVLQVMHRLTSSRVYGPFEFVTTILSNDMVAPAFGQDTLGDYF</sequence>
<name>A0A1A9I179_9BACT</name>
<dbReference type="AlphaFoldDB" id="A0A1A9I179"/>
<proteinExistence type="predicted"/>
<dbReference type="RefSeq" id="WP_067753960.1">
    <property type="nucleotide sequence ID" value="NZ_CP015772.1"/>
</dbReference>
<reference evidence="1 2" key="1">
    <citation type="submission" date="2016-05" db="EMBL/GenBank/DDBJ databases">
        <title>Niabella ginsenosidivorans BS26 whole genome sequencing.</title>
        <authorList>
            <person name="Im W.T."/>
            <person name="Siddiqi M.Z."/>
        </authorList>
    </citation>
    <scope>NUCLEOTIDE SEQUENCE [LARGE SCALE GENOMIC DNA]</scope>
    <source>
        <strain evidence="1 2">BS26</strain>
    </source>
</reference>
<keyword evidence="2" id="KW-1185">Reference proteome</keyword>
<accession>A0A1A9I179</accession>
<protein>
    <submittedName>
        <fullName evidence="1">Uncharacterized protein</fullName>
    </submittedName>
</protein>
<dbReference type="Proteomes" id="UP000077667">
    <property type="component" value="Chromosome"/>
</dbReference>
<dbReference type="EMBL" id="CP015772">
    <property type="protein sequence ID" value="ANH80819.1"/>
    <property type="molecule type" value="Genomic_DNA"/>
</dbReference>
<dbReference type="STRING" id="1176587.A8C56_07355"/>
<evidence type="ECO:0000313" key="1">
    <source>
        <dbReference type="EMBL" id="ANH80819.1"/>
    </source>
</evidence>
<dbReference type="KEGG" id="nia:A8C56_07355"/>